<comment type="function">
    <text evidence="14">Mevalonate kinase; part of the second module of ergosterol biosynthesis pathway that includes the middle steps of the pathway. The second module is carried out in the vacuole and involves the formation of farnesyl diphosphate, which is also an important intermediate in the biosynthesis of ubiquinone, dolichol, heme and prenylated proteins.</text>
</comment>
<comment type="catalytic activity">
    <reaction evidence="12">
        <text>(R)-mevalonate + ATP = (R)-5-phosphomevalonate + ADP + H(+)</text>
        <dbReference type="Rhea" id="RHEA:17065"/>
        <dbReference type="ChEBI" id="CHEBI:15378"/>
        <dbReference type="ChEBI" id="CHEBI:30616"/>
        <dbReference type="ChEBI" id="CHEBI:36464"/>
        <dbReference type="ChEBI" id="CHEBI:58146"/>
        <dbReference type="ChEBI" id="CHEBI:456216"/>
        <dbReference type="EC" id="2.7.1.36"/>
    </reaction>
    <physiologicalReaction direction="left-to-right" evidence="12">
        <dbReference type="Rhea" id="RHEA:17066"/>
    </physiologicalReaction>
</comment>
<evidence type="ECO:0000256" key="8">
    <source>
        <dbReference type="ARBA" id="ARBA00022777"/>
    </source>
</evidence>
<dbReference type="InterPro" id="IPR006205">
    <property type="entry name" value="Mev_gal_kin"/>
</dbReference>
<keyword evidence="14" id="KW-0752">Steroid biosynthesis</keyword>
<accession>A0A1B7TH99</accession>
<evidence type="ECO:0000256" key="12">
    <source>
        <dbReference type="ARBA" id="ARBA00029310"/>
    </source>
</evidence>
<dbReference type="UniPathway" id="UPA00057">
    <property type="reaction ID" value="UER00098"/>
</dbReference>
<keyword evidence="4 14" id="KW-0963">Cytoplasm</keyword>
<dbReference type="GO" id="GO:0005524">
    <property type="term" value="F:ATP binding"/>
    <property type="evidence" value="ECO:0007669"/>
    <property type="project" value="UniProtKB-KW"/>
</dbReference>
<evidence type="ECO:0000256" key="4">
    <source>
        <dbReference type="ARBA" id="ARBA00022490"/>
    </source>
</evidence>
<proteinExistence type="inferred from homology"/>
<dbReference type="Proteomes" id="UP000092321">
    <property type="component" value="Unassembled WGS sequence"/>
</dbReference>
<dbReference type="InterPro" id="IPR006204">
    <property type="entry name" value="GHMP_kinase_N_dom"/>
</dbReference>
<evidence type="ECO:0000256" key="2">
    <source>
        <dbReference type="ARBA" id="ARBA00006495"/>
    </source>
</evidence>
<dbReference type="SUPFAM" id="SSF55060">
    <property type="entry name" value="GHMP Kinase, C-terminal domain"/>
    <property type="match status" value="1"/>
</dbReference>
<dbReference type="NCBIfam" id="TIGR00549">
    <property type="entry name" value="mevalon_kin"/>
    <property type="match status" value="1"/>
</dbReference>
<keyword evidence="9 14" id="KW-0067">ATP-binding</keyword>
<evidence type="ECO:0000256" key="3">
    <source>
        <dbReference type="ARBA" id="ARBA00012103"/>
    </source>
</evidence>
<keyword evidence="14" id="KW-0753">Steroid metabolism</keyword>
<evidence type="ECO:0000259" key="16">
    <source>
        <dbReference type="Pfam" id="PF08544"/>
    </source>
</evidence>
<dbReference type="PANTHER" id="PTHR43290:SF2">
    <property type="entry name" value="MEVALONATE KINASE"/>
    <property type="match status" value="1"/>
</dbReference>
<dbReference type="InterPro" id="IPR014721">
    <property type="entry name" value="Ribsml_uS5_D2-typ_fold_subgr"/>
</dbReference>
<dbReference type="Pfam" id="PF00288">
    <property type="entry name" value="GHMP_kinases_N"/>
    <property type="match status" value="1"/>
</dbReference>
<keyword evidence="7 14" id="KW-0547">Nucleotide-binding</keyword>
<evidence type="ECO:0000256" key="10">
    <source>
        <dbReference type="ARBA" id="ARBA00022842"/>
    </source>
</evidence>
<dbReference type="InterPro" id="IPR020568">
    <property type="entry name" value="Ribosomal_Su5_D2-typ_SF"/>
</dbReference>
<keyword evidence="14" id="KW-1207">Sterol metabolism</keyword>
<sequence length="443" mass="48972">MKFPIITTAPGKVILSGEHSAVYGKEVIASAVKNLRCYMLVEDISKENVESDFIELSFPDLDLDHKWDINKDLNVILKETELLSSVKANPTTFNNKLNSLIEMEILSKDVTLTQNKTNLTDYHHSAKLVFLYLFLHIAPQIKNKKFTLKSNVPVGAGLGSSASVSVCLVLAFLYCINGEEDVKDLELINSLSLLGEKCVHGTPSGIDNAVATYGKAIRLTTNNYGTQEQTKKLSIVENFPESLSILLINTKIPKSTKTLVANVRKLYESDSDFMSLVFNSMHKCSVRMIKNFETIKQLESIENIDKTNDMINGDYQDELAKLFDNIRINHGFLVSIGVSHPGLEKIKILSDELKIGGTKLTGAGGGGCAMTVLSPLDLDDKNLLQFINTLQNDLKYDVHKSQLGGVGAFLIPSNEINDDLAFKFLTEKKLSPETVSLLNEIIP</sequence>
<dbReference type="EMBL" id="LXPE01000005">
    <property type="protein sequence ID" value="OBA28111.1"/>
    <property type="molecule type" value="Genomic_DNA"/>
</dbReference>
<comment type="caution">
    <text evidence="17">The sequence shown here is derived from an EMBL/GenBank/DDBJ whole genome shotgun (WGS) entry which is preliminary data.</text>
</comment>
<dbReference type="AlphaFoldDB" id="A0A1B7TH99"/>
<dbReference type="PROSITE" id="PS00627">
    <property type="entry name" value="GHMP_KINASES_ATP"/>
    <property type="match status" value="1"/>
</dbReference>
<reference evidence="18" key="1">
    <citation type="journal article" date="2016" name="Proc. Natl. Acad. Sci. U.S.A.">
        <title>Comparative genomics of biotechnologically important yeasts.</title>
        <authorList>
            <person name="Riley R."/>
            <person name="Haridas S."/>
            <person name="Wolfe K.H."/>
            <person name="Lopes M.R."/>
            <person name="Hittinger C.T."/>
            <person name="Goeker M."/>
            <person name="Salamov A.A."/>
            <person name="Wisecaver J.H."/>
            <person name="Long T.M."/>
            <person name="Calvey C.H."/>
            <person name="Aerts A.L."/>
            <person name="Barry K.W."/>
            <person name="Choi C."/>
            <person name="Clum A."/>
            <person name="Coughlan A.Y."/>
            <person name="Deshpande S."/>
            <person name="Douglass A.P."/>
            <person name="Hanson S.J."/>
            <person name="Klenk H.-P."/>
            <person name="LaButti K.M."/>
            <person name="Lapidus A."/>
            <person name="Lindquist E.A."/>
            <person name="Lipzen A.M."/>
            <person name="Meier-Kolthoff J.P."/>
            <person name="Ohm R.A."/>
            <person name="Otillar R.P."/>
            <person name="Pangilinan J.L."/>
            <person name="Peng Y."/>
            <person name="Rokas A."/>
            <person name="Rosa C.A."/>
            <person name="Scheuner C."/>
            <person name="Sibirny A.A."/>
            <person name="Slot J.C."/>
            <person name="Stielow J.B."/>
            <person name="Sun H."/>
            <person name="Kurtzman C.P."/>
            <person name="Blackwell M."/>
            <person name="Grigoriev I.V."/>
            <person name="Jeffries T.W."/>
        </authorList>
    </citation>
    <scope>NUCLEOTIDE SEQUENCE [LARGE SCALE GENOMIC DNA]</scope>
    <source>
        <strain evidence="18">NRRL Y-1626</strain>
    </source>
</reference>
<dbReference type="EC" id="2.7.1.36" evidence="3 14"/>
<dbReference type="PANTHER" id="PTHR43290">
    <property type="entry name" value="MEVALONATE KINASE"/>
    <property type="match status" value="1"/>
</dbReference>
<comment type="pathway">
    <text evidence="13 14">Isoprenoid biosynthesis; isopentenyl diphosphate biosynthesis via mevalonate pathway; isopentenyl diphosphate from (R)-mevalonate: step 1/3.</text>
</comment>
<feature type="domain" description="GHMP kinase N-terminal" evidence="15">
    <location>
        <begin position="142"/>
        <end position="214"/>
    </location>
</feature>
<keyword evidence="5 14" id="KW-0444">Lipid biosynthesis</keyword>
<keyword evidence="10" id="KW-0460">Magnesium</keyword>
<dbReference type="GO" id="GO:0005829">
    <property type="term" value="C:cytosol"/>
    <property type="evidence" value="ECO:0007669"/>
    <property type="project" value="TreeGrafter"/>
</dbReference>
<gene>
    <name evidence="17" type="ORF">HANVADRAFT_51824</name>
</gene>
<dbReference type="GO" id="GO:0006696">
    <property type="term" value="P:ergosterol biosynthetic process"/>
    <property type="evidence" value="ECO:0007669"/>
    <property type="project" value="TreeGrafter"/>
</dbReference>
<evidence type="ECO:0000313" key="17">
    <source>
        <dbReference type="EMBL" id="OBA28111.1"/>
    </source>
</evidence>
<evidence type="ECO:0000256" key="13">
    <source>
        <dbReference type="ARBA" id="ARBA00029438"/>
    </source>
</evidence>
<dbReference type="OrthoDB" id="1652964at2759"/>
<dbReference type="Gene3D" id="3.30.70.890">
    <property type="entry name" value="GHMP kinase, C-terminal domain"/>
    <property type="match status" value="1"/>
</dbReference>
<evidence type="ECO:0000256" key="5">
    <source>
        <dbReference type="ARBA" id="ARBA00022516"/>
    </source>
</evidence>
<dbReference type="PRINTS" id="PR00959">
    <property type="entry name" value="MEVGALKINASE"/>
</dbReference>
<keyword evidence="6 14" id="KW-0808">Transferase</keyword>
<evidence type="ECO:0000313" key="18">
    <source>
        <dbReference type="Proteomes" id="UP000092321"/>
    </source>
</evidence>
<protein>
    <recommendedName>
        <fullName evidence="3 14">Mevalonate kinase</fullName>
        <shortName evidence="14">MK</shortName>
        <ecNumber evidence="3 14">2.7.1.36</ecNumber>
    </recommendedName>
</protein>
<organism evidence="17 18">
    <name type="scientific">Hanseniaspora valbyensis NRRL Y-1626</name>
    <dbReference type="NCBI Taxonomy" id="766949"/>
    <lineage>
        <taxon>Eukaryota</taxon>
        <taxon>Fungi</taxon>
        <taxon>Dikarya</taxon>
        <taxon>Ascomycota</taxon>
        <taxon>Saccharomycotina</taxon>
        <taxon>Saccharomycetes</taxon>
        <taxon>Saccharomycodales</taxon>
        <taxon>Saccharomycodaceae</taxon>
        <taxon>Hanseniaspora</taxon>
    </lineage>
</organism>
<evidence type="ECO:0000256" key="7">
    <source>
        <dbReference type="ARBA" id="ARBA00022741"/>
    </source>
</evidence>
<keyword evidence="14" id="KW-0756">Sterol biosynthesis</keyword>
<name>A0A1B7TH99_9ASCO</name>
<comment type="subcellular location">
    <subcellularLocation>
        <location evidence="1 14">Cytoplasm</location>
    </subcellularLocation>
</comment>
<dbReference type="GO" id="GO:0019287">
    <property type="term" value="P:isopentenyl diphosphate biosynthetic process, mevalonate pathway"/>
    <property type="evidence" value="ECO:0007669"/>
    <property type="project" value="UniProtKB-UniPathway"/>
</dbReference>
<keyword evidence="8 14" id="KW-0418">Kinase</keyword>
<evidence type="ECO:0000256" key="14">
    <source>
        <dbReference type="RuleBase" id="RU363087"/>
    </source>
</evidence>
<keyword evidence="11 14" id="KW-0443">Lipid metabolism</keyword>
<evidence type="ECO:0000256" key="6">
    <source>
        <dbReference type="ARBA" id="ARBA00022679"/>
    </source>
</evidence>
<dbReference type="InterPro" id="IPR013750">
    <property type="entry name" value="GHMP_kinase_C_dom"/>
</dbReference>
<dbReference type="GO" id="GO:0004496">
    <property type="term" value="F:mevalonate kinase activity"/>
    <property type="evidence" value="ECO:0007669"/>
    <property type="project" value="UniProtKB-EC"/>
</dbReference>
<evidence type="ECO:0000256" key="1">
    <source>
        <dbReference type="ARBA" id="ARBA00004496"/>
    </source>
</evidence>
<dbReference type="InterPro" id="IPR006203">
    <property type="entry name" value="GHMP_knse_ATP-bd_CS"/>
</dbReference>
<evidence type="ECO:0000256" key="9">
    <source>
        <dbReference type="ARBA" id="ARBA00022840"/>
    </source>
</evidence>
<dbReference type="Gene3D" id="3.30.230.10">
    <property type="match status" value="1"/>
</dbReference>
<dbReference type="SUPFAM" id="SSF54211">
    <property type="entry name" value="Ribosomal protein S5 domain 2-like"/>
    <property type="match status" value="1"/>
</dbReference>
<keyword evidence="18" id="KW-1185">Reference proteome</keyword>
<dbReference type="Pfam" id="PF08544">
    <property type="entry name" value="GHMP_kinases_C"/>
    <property type="match status" value="1"/>
</dbReference>
<dbReference type="InterPro" id="IPR036554">
    <property type="entry name" value="GHMP_kinase_C_sf"/>
</dbReference>
<comment type="similarity">
    <text evidence="2 14">Belongs to the GHMP kinase family. Mevalonate kinase subfamily.</text>
</comment>
<evidence type="ECO:0000256" key="11">
    <source>
        <dbReference type="ARBA" id="ARBA00023098"/>
    </source>
</evidence>
<evidence type="ECO:0000259" key="15">
    <source>
        <dbReference type="Pfam" id="PF00288"/>
    </source>
</evidence>
<feature type="domain" description="GHMP kinase C-terminal" evidence="16">
    <location>
        <begin position="322"/>
        <end position="374"/>
    </location>
</feature>